<reference evidence="2 3" key="1">
    <citation type="submission" date="2017-11" db="EMBL/GenBank/DDBJ databases">
        <title>The genome of Rhizophagus clarus HR1 reveals common genetic basis of auxotrophy among arbuscular mycorrhizal fungi.</title>
        <authorList>
            <person name="Kobayashi Y."/>
        </authorList>
    </citation>
    <scope>NUCLEOTIDE SEQUENCE [LARGE SCALE GENOMIC DNA]</scope>
    <source>
        <strain evidence="2 3">HR1</strain>
    </source>
</reference>
<dbReference type="GO" id="GO:0005524">
    <property type="term" value="F:ATP binding"/>
    <property type="evidence" value="ECO:0007669"/>
    <property type="project" value="InterPro"/>
</dbReference>
<feature type="domain" description="Protein kinase" evidence="1">
    <location>
        <begin position="265"/>
        <end position="536"/>
    </location>
</feature>
<sequence length="562" mass="66288">MLLEHLENIDKECDEAIFERCKSRQIIYLKENWTNCNSRNEKIDDLIRDMRLKIDIFDDIIFEWVSYDQFYDIKEISKVDIATAVYSATWKDGPLYYDINEKIYKRRQVNKKVNLKCLDNSQDITYEFLNEKLTNIVDKLIEWIPFDQFDNIKEIGKDGLATIYSAIWKGSSSYYNEDEKIYKKNNVDQTTKVTLKCLYNSYIVTNEFLYEVKLLGFVTNLYGISQNPRKFFKLDKWKCYFIQEMPLKIKSDYSIIFEWIPFNQFDNIKEIKKGDFDTVYTAIWKDGPLHKKHNVTQEKASLKYLYYSQNITNEFLNEIKSYSNNEFSGNVLPVFGISQNLDTNDYVMVLYYAKGRDFCNWLNKNKNHKEFNWHSKTKLLKDIIKGLYDIHQKNMVHRDFHTRNILAKTTNLESAIGVLIISDMGLCGKVDNLDKTKVYGVMPYVAPEVLRGNPYTQAADIYSFAMIMYFVATGKQPFANCAHDEYLVLDICSGIRPGINEMEAPNCYTDLMKRCWDSNSNNRPNITEIKGLFDLFELSTDEFHDQYGDECFVDYDEDDMKL</sequence>
<accession>A0A2Z6QTC6</accession>
<evidence type="ECO:0000313" key="2">
    <source>
        <dbReference type="EMBL" id="GBB87991.1"/>
    </source>
</evidence>
<keyword evidence="3" id="KW-1185">Reference proteome</keyword>
<protein>
    <recommendedName>
        <fullName evidence="1">Protein kinase domain-containing protein</fullName>
    </recommendedName>
</protein>
<dbReference type="InterPro" id="IPR001245">
    <property type="entry name" value="Ser-Thr/Tyr_kinase_cat_dom"/>
</dbReference>
<dbReference type="Proteomes" id="UP000247702">
    <property type="component" value="Unassembled WGS sequence"/>
</dbReference>
<dbReference type="InterPro" id="IPR011009">
    <property type="entry name" value="Kinase-like_dom_sf"/>
</dbReference>
<dbReference type="InterPro" id="IPR000719">
    <property type="entry name" value="Prot_kinase_dom"/>
</dbReference>
<dbReference type="Gene3D" id="1.10.510.10">
    <property type="entry name" value="Transferase(Phosphotransferase) domain 1"/>
    <property type="match status" value="1"/>
</dbReference>
<evidence type="ECO:0000259" key="1">
    <source>
        <dbReference type="PROSITE" id="PS50011"/>
    </source>
</evidence>
<comment type="caution">
    <text evidence="2">The sequence shown here is derived from an EMBL/GenBank/DDBJ whole genome shotgun (WGS) entry which is preliminary data.</text>
</comment>
<dbReference type="EMBL" id="BEXD01000502">
    <property type="protein sequence ID" value="GBB87991.1"/>
    <property type="molecule type" value="Genomic_DNA"/>
</dbReference>
<dbReference type="PROSITE" id="PS50011">
    <property type="entry name" value="PROTEIN_KINASE_DOM"/>
    <property type="match status" value="1"/>
</dbReference>
<gene>
    <name evidence="2" type="ORF">RclHR1_01450019</name>
</gene>
<dbReference type="GO" id="GO:0007165">
    <property type="term" value="P:signal transduction"/>
    <property type="evidence" value="ECO:0007669"/>
    <property type="project" value="TreeGrafter"/>
</dbReference>
<dbReference type="AlphaFoldDB" id="A0A2Z6QTC6"/>
<evidence type="ECO:0000313" key="3">
    <source>
        <dbReference type="Proteomes" id="UP000247702"/>
    </source>
</evidence>
<dbReference type="GO" id="GO:0004672">
    <property type="term" value="F:protein kinase activity"/>
    <property type="evidence" value="ECO:0007669"/>
    <property type="project" value="InterPro"/>
</dbReference>
<dbReference type="SUPFAM" id="SSF56112">
    <property type="entry name" value="Protein kinase-like (PK-like)"/>
    <property type="match status" value="1"/>
</dbReference>
<name>A0A2Z6QTC6_9GLOM</name>
<dbReference type="GO" id="GO:0005737">
    <property type="term" value="C:cytoplasm"/>
    <property type="evidence" value="ECO:0007669"/>
    <property type="project" value="TreeGrafter"/>
</dbReference>
<dbReference type="PANTHER" id="PTHR23257:SF974">
    <property type="entry name" value="RECEPTOR-INTERACTING SERINE_THREONINE-PROTEIN KINASE 3"/>
    <property type="match status" value="1"/>
</dbReference>
<dbReference type="InterPro" id="IPR050167">
    <property type="entry name" value="Ser_Thr_protein_kinase"/>
</dbReference>
<dbReference type="PANTHER" id="PTHR23257">
    <property type="entry name" value="SERINE-THREONINE PROTEIN KINASE"/>
    <property type="match status" value="1"/>
</dbReference>
<proteinExistence type="predicted"/>
<dbReference type="Pfam" id="PF07714">
    <property type="entry name" value="PK_Tyr_Ser-Thr"/>
    <property type="match status" value="1"/>
</dbReference>
<organism evidence="2 3">
    <name type="scientific">Rhizophagus clarus</name>
    <dbReference type="NCBI Taxonomy" id="94130"/>
    <lineage>
        <taxon>Eukaryota</taxon>
        <taxon>Fungi</taxon>
        <taxon>Fungi incertae sedis</taxon>
        <taxon>Mucoromycota</taxon>
        <taxon>Glomeromycotina</taxon>
        <taxon>Glomeromycetes</taxon>
        <taxon>Glomerales</taxon>
        <taxon>Glomeraceae</taxon>
        <taxon>Rhizophagus</taxon>
    </lineage>
</organism>